<organism evidence="8 9">
    <name type="scientific">Ampelomyces quisqualis</name>
    <name type="common">Powdery mildew agent</name>
    <dbReference type="NCBI Taxonomy" id="50730"/>
    <lineage>
        <taxon>Eukaryota</taxon>
        <taxon>Fungi</taxon>
        <taxon>Dikarya</taxon>
        <taxon>Ascomycota</taxon>
        <taxon>Pezizomycotina</taxon>
        <taxon>Dothideomycetes</taxon>
        <taxon>Pleosporomycetidae</taxon>
        <taxon>Pleosporales</taxon>
        <taxon>Pleosporineae</taxon>
        <taxon>Phaeosphaeriaceae</taxon>
        <taxon>Ampelomyces</taxon>
    </lineage>
</organism>
<dbReference type="SUPFAM" id="SSF140111">
    <property type="entry name" value="Endosomal sorting complex assembly domain"/>
    <property type="match status" value="1"/>
</dbReference>
<dbReference type="InterPro" id="IPR038358">
    <property type="entry name" value="VPS28_N_sf"/>
</dbReference>
<proteinExistence type="inferred from homology"/>
<evidence type="ECO:0000313" key="8">
    <source>
        <dbReference type="EMBL" id="KAF1914151.1"/>
    </source>
</evidence>
<dbReference type="GO" id="GO:0008757">
    <property type="term" value="F:S-adenosylmethionine-dependent methyltransferase activity"/>
    <property type="evidence" value="ECO:0007669"/>
    <property type="project" value="UniProtKB-ARBA"/>
</dbReference>
<comment type="similarity">
    <text evidence="5">Belongs to the VPS28 family.</text>
</comment>
<dbReference type="OrthoDB" id="2671at2759"/>
<evidence type="ECO:0000256" key="4">
    <source>
        <dbReference type="ARBA" id="ARBA00022927"/>
    </source>
</evidence>
<comment type="subcellular location">
    <subcellularLocation>
        <location evidence="1">Endosome</location>
    </subcellularLocation>
</comment>
<dbReference type="PROSITE" id="PS51313">
    <property type="entry name" value="VPS28_N"/>
    <property type="match status" value="1"/>
</dbReference>
<dbReference type="GO" id="GO:0043328">
    <property type="term" value="P:protein transport to vacuole involved in ubiquitin-dependent protein catabolic process via the multivesicular body sorting pathway"/>
    <property type="evidence" value="ECO:0007669"/>
    <property type="project" value="TreeGrafter"/>
</dbReference>
<dbReference type="InterPro" id="IPR017899">
    <property type="entry name" value="VPS28_C"/>
</dbReference>
<dbReference type="InterPro" id="IPR019410">
    <property type="entry name" value="Methyltransf_16"/>
</dbReference>
<dbReference type="Gene3D" id="3.40.50.150">
    <property type="entry name" value="Vaccinia Virus protein VP39"/>
    <property type="match status" value="1"/>
</dbReference>
<dbReference type="Pfam" id="PF10294">
    <property type="entry name" value="Methyltransf_16"/>
    <property type="match status" value="1"/>
</dbReference>
<evidence type="ECO:0000259" key="6">
    <source>
        <dbReference type="PROSITE" id="PS51310"/>
    </source>
</evidence>
<dbReference type="InterPro" id="IPR017898">
    <property type="entry name" value="VPS28_N"/>
</dbReference>
<name>A0A6A5QEU1_AMPQU</name>
<keyword evidence="3" id="KW-0967">Endosome</keyword>
<dbReference type="PANTHER" id="PTHR12937">
    <property type="entry name" value="VACUOLAR PROTEIN SORTING 28, ISOFORM 2 VPS28"/>
    <property type="match status" value="1"/>
</dbReference>
<evidence type="ECO:0000256" key="1">
    <source>
        <dbReference type="ARBA" id="ARBA00004177"/>
    </source>
</evidence>
<sequence length="540" mass="60280">QEVKLSTTNAERDLNDSLAEIYSIIITLDALEKAYLKDSIAEADYTGTCSRLLKQYKSNLANETVARAFGNLDSFAKEWQMECPRAIERLRVGIPATVEQGPSHNSAQQGDFADATLVVNATETFITLLDAIKIGLVEKDTLHPLLVEIIQAVNKVIDKDFESKGKIVQWLITLNQMRAAEKLNDEQAREFEFDMQSAYHDLPQLYTKPSADTILQTLALLVSAPPSWDRGDSGNEKSQELRVKGPANHVNPEGVTRYLTSIVSNSLRWIDDDEAREQIWTQASSRLSERSGRTAMGAISRTFRIPSSNSSFELSIHEPALTGDDLGLKTWAASYLLAKRLYKYRDQSPWVPGKRLQVLELGSGTGLVGLAMAGLGADVTLTDLPNIHANLARNCQKNASIIAHNGGSARTGVLDWTKPAICEVYQDPMNCNKNELITTTFPLVLAADSLYSPDHPHMLVDAIQAWLSKDKDSRVVVEFPYREAYLPEIKTFRDRMTQLGLRIHEEGEEEGYDDWGAASSNRESDDEVRVTCWWSVWAWS</sequence>
<dbReference type="InterPro" id="IPR007143">
    <property type="entry name" value="Vps28"/>
</dbReference>
<dbReference type="InterPro" id="IPR037206">
    <property type="entry name" value="VPS28_C_sf"/>
</dbReference>
<gene>
    <name evidence="8" type="ORF">BDU57DRAFT_453990</name>
</gene>
<dbReference type="GO" id="GO:0000813">
    <property type="term" value="C:ESCRT I complex"/>
    <property type="evidence" value="ECO:0007669"/>
    <property type="project" value="InterPro"/>
</dbReference>
<keyword evidence="2 5" id="KW-0813">Transport</keyword>
<dbReference type="Pfam" id="PF03997">
    <property type="entry name" value="VPS28"/>
    <property type="match status" value="1"/>
</dbReference>
<protein>
    <submittedName>
        <fullName evidence="8">VPS28 protein-domain-containing protein</fullName>
    </submittedName>
</protein>
<dbReference type="PROSITE" id="PS51310">
    <property type="entry name" value="VPS28_C"/>
    <property type="match status" value="1"/>
</dbReference>
<dbReference type="GO" id="GO:0044877">
    <property type="term" value="F:protein-containing complex binding"/>
    <property type="evidence" value="ECO:0007669"/>
    <property type="project" value="TreeGrafter"/>
</dbReference>
<dbReference type="PANTHER" id="PTHR12937:SF0">
    <property type="entry name" value="VACUOLAR PROTEIN SORTING-ASSOCIATED PROTEIN 28 HOMOLOG"/>
    <property type="match status" value="1"/>
</dbReference>
<dbReference type="InterPro" id="IPR037202">
    <property type="entry name" value="ESCRT_assembly_dom"/>
</dbReference>
<feature type="domain" description="VPS28 N-terminal" evidence="7">
    <location>
        <begin position="1"/>
        <end position="100"/>
    </location>
</feature>
<dbReference type="InterPro" id="IPR029063">
    <property type="entry name" value="SAM-dependent_MTases_sf"/>
</dbReference>
<evidence type="ECO:0000256" key="3">
    <source>
        <dbReference type="ARBA" id="ARBA00022753"/>
    </source>
</evidence>
<dbReference type="SUPFAM" id="SSF53335">
    <property type="entry name" value="S-adenosyl-L-methionine-dependent methyltransferases"/>
    <property type="match status" value="1"/>
</dbReference>
<dbReference type="EMBL" id="ML979137">
    <property type="protein sequence ID" value="KAF1914151.1"/>
    <property type="molecule type" value="Genomic_DNA"/>
</dbReference>
<dbReference type="FunFam" id="1.20.1440.200:FF:000003">
    <property type="entry name" value="Vacuolar protein sorting-associated protein 28"/>
    <property type="match status" value="1"/>
</dbReference>
<dbReference type="AlphaFoldDB" id="A0A6A5QEU1"/>
<accession>A0A6A5QEU1</accession>
<keyword evidence="9" id="KW-1185">Reference proteome</keyword>
<evidence type="ECO:0000256" key="2">
    <source>
        <dbReference type="ARBA" id="ARBA00022448"/>
    </source>
</evidence>
<feature type="domain" description="VPS28 C-terminal" evidence="6">
    <location>
        <begin position="113"/>
        <end position="207"/>
    </location>
</feature>
<evidence type="ECO:0000259" key="7">
    <source>
        <dbReference type="PROSITE" id="PS51313"/>
    </source>
</evidence>
<dbReference type="Gene3D" id="1.20.1440.200">
    <property type="match status" value="1"/>
</dbReference>
<dbReference type="Proteomes" id="UP000800096">
    <property type="component" value="Unassembled WGS sequence"/>
</dbReference>
<dbReference type="SUPFAM" id="SSF140427">
    <property type="entry name" value="VPS28 C-terminal domain-like"/>
    <property type="match status" value="1"/>
</dbReference>
<feature type="non-terminal residue" evidence="8">
    <location>
        <position position="1"/>
    </location>
</feature>
<dbReference type="Gene3D" id="1.20.120.1130">
    <property type="match status" value="1"/>
</dbReference>
<evidence type="ECO:0000313" key="9">
    <source>
        <dbReference type="Proteomes" id="UP000800096"/>
    </source>
</evidence>
<keyword evidence="4 5" id="KW-0653">Protein transport</keyword>
<reference evidence="8" key="1">
    <citation type="journal article" date="2020" name="Stud. Mycol.">
        <title>101 Dothideomycetes genomes: a test case for predicting lifestyles and emergence of pathogens.</title>
        <authorList>
            <person name="Haridas S."/>
            <person name="Albert R."/>
            <person name="Binder M."/>
            <person name="Bloem J."/>
            <person name="Labutti K."/>
            <person name="Salamov A."/>
            <person name="Andreopoulos B."/>
            <person name="Baker S."/>
            <person name="Barry K."/>
            <person name="Bills G."/>
            <person name="Bluhm B."/>
            <person name="Cannon C."/>
            <person name="Castanera R."/>
            <person name="Culley D."/>
            <person name="Daum C."/>
            <person name="Ezra D."/>
            <person name="Gonzalez J."/>
            <person name="Henrissat B."/>
            <person name="Kuo A."/>
            <person name="Liang C."/>
            <person name="Lipzen A."/>
            <person name="Lutzoni F."/>
            <person name="Magnuson J."/>
            <person name="Mondo S."/>
            <person name="Nolan M."/>
            <person name="Ohm R."/>
            <person name="Pangilinan J."/>
            <person name="Park H.-J."/>
            <person name="Ramirez L."/>
            <person name="Alfaro M."/>
            <person name="Sun H."/>
            <person name="Tritt A."/>
            <person name="Yoshinaga Y."/>
            <person name="Zwiers L.-H."/>
            <person name="Turgeon B."/>
            <person name="Goodwin S."/>
            <person name="Spatafora J."/>
            <person name="Crous P."/>
            <person name="Grigoriev I."/>
        </authorList>
    </citation>
    <scope>NUCLEOTIDE SEQUENCE</scope>
    <source>
        <strain evidence="8">HMLAC05119</strain>
    </source>
</reference>
<evidence type="ECO:0000256" key="5">
    <source>
        <dbReference type="PROSITE-ProRule" id="PRU00642"/>
    </source>
</evidence>